<evidence type="ECO:0000256" key="5">
    <source>
        <dbReference type="ARBA" id="ARBA00023098"/>
    </source>
</evidence>
<dbReference type="InterPro" id="IPR015433">
    <property type="entry name" value="PI3/4_kinase"/>
</dbReference>
<evidence type="ECO:0000259" key="14">
    <source>
        <dbReference type="PROSITE" id="PS51547"/>
    </source>
</evidence>
<keyword evidence="4" id="KW-0067">ATP-binding</keyword>
<evidence type="ECO:0000259" key="10">
    <source>
        <dbReference type="PROSITE" id="PS50195"/>
    </source>
</evidence>
<organism evidence="15 16">
    <name type="scientific">Artemia franciscana</name>
    <name type="common">Brine shrimp</name>
    <name type="synonym">Artemia sanfranciscana</name>
    <dbReference type="NCBI Taxonomy" id="6661"/>
    <lineage>
        <taxon>Eukaryota</taxon>
        <taxon>Metazoa</taxon>
        <taxon>Ecdysozoa</taxon>
        <taxon>Arthropoda</taxon>
        <taxon>Crustacea</taxon>
        <taxon>Branchiopoda</taxon>
        <taxon>Anostraca</taxon>
        <taxon>Artemiidae</taxon>
        <taxon>Artemia</taxon>
    </lineage>
</organism>
<dbReference type="PROSITE" id="PS00916">
    <property type="entry name" value="PI3_4_KINASE_2"/>
    <property type="match status" value="1"/>
</dbReference>
<keyword evidence="5" id="KW-0443">Lipid metabolism</keyword>
<dbReference type="SMART" id="SM00142">
    <property type="entry name" value="PI3K_C2"/>
    <property type="match status" value="1"/>
</dbReference>
<feature type="domain" description="PIK helical" evidence="12">
    <location>
        <begin position="833"/>
        <end position="1010"/>
    </location>
</feature>
<dbReference type="Pfam" id="PF00792">
    <property type="entry name" value="PI3K_C2"/>
    <property type="match status" value="1"/>
</dbReference>
<dbReference type="Pfam" id="PF00613">
    <property type="entry name" value="PI3Ka"/>
    <property type="match status" value="1"/>
</dbReference>
<dbReference type="SUPFAM" id="SSF64268">
    <property type="entry name" value="PX domain"/>
    <property type="match status" value="1"/>
</dbReference>
<dbReference type="Gene3D" id="1.10.1070.11">
    <property type="entry name" value="Phosphatidylinositol 3-/4-kinase, catalytic domain"/>
    <property type="match status" value="1"/>
</dbReference>
<dbReference type="PROSITE" id="PS50004">
    <property type="entry name" value="C2"/>
    <property type="match status" value="1"/>
</dbReference>
<dbReference type="Gene3D" id="3.30.1520.10">
    <property type="entry name" value="Phox-like domain"/>
    <property type="match status" value="1"/>
</dbReference>
<keyword evidence="2" id="KW-0547">Nucleotide-binding</keyword>
<dbReference type="SMART" id="SM00312">
    <property type="entry name" value="PX"/>
    <property type="match status" value="1"/>
</dbReference>
<dbReference type="PANTHER" id="PTHR10048:SF14">
    <property type="entry name" value="LD28067P"/>
    <property type="match status" value="1"/>
</dbReference>
<keyword evidence="16" id="KW-1185">Reference proteome</keyword>
<dbReference type="InterPro" id="IPR000403">
    <property type="entry name" value="PI3/4_kinase_cat_dom"/>
</dbReference>
<dbReference type="FunFam" id="1.10.1070.11:FF:000001">
    <property type="entry name" value="Phosphatidylinositol 4,5-bisphosphate 3-kinase catalytic subunit"/>
    <property type="match status" value="1"/>
</dbReference>
<keyword evidence="3" id="KW-0418">Kinase</keyword>
<dbReference type="PROSITE" id="PS00915">
    <property type="entry name" value="PI3_4_KINASE_1"/>
    <property type="match status" value="1"/>
</dbReference>
<dbReference type="Proteomes" id="UP001187531">
    <property type="component" value="Unassembled WGS sequence"/>
</dbReference>
<dbReference type="Pfam" id="PF00794">
    <property type="entry name" value="PI3K_rbd"/>
    <property type="match status" value="1"/>
</dbReference>
<dbReference type="PROSITE" id="PS51547">
    <property type="entry name" value="C2_PI3K"/>
    <property type="match status" value="1"/>
</dbReference>
<evidence type="ECO:0000259" key="12">
    <source>
        <dbReference type="PROSITE" id="PS51545"/>
    </source>
</evidence>
<feature type="domain" description="C2" evidence="9">
    <location>
        <begin position="1551"/>
        <end position="1672"/>
    </location>
</feature>
<evidence type="ECO:0000259" key="9">
    <source>
        <dbReference type="PROSITE" id="PS50004"/>
    </source>
</evidence>
<dbReference type="Gene3D" id="2.60.40.150">
    <property type="entry name" value="C2 domain"/>
    <property type="match status" value="2"/>
</dbReference>
<dbReference type="PROSITE" id="PS50290">
    <property type="entry name" value="PI3_4_KINASE_3"/>
    <property type="match status" value="1"/>
</dbReference>
<keyword evidence="1" id="KW-0808">Transferase</keyword>
<dbReference type="SMART" id="SM00239">
    <property type="entry name" value="C2"/>
    <property type="match status" value="1"/>
</dbReference>
<feature type="domain" description="PI3K/PI4K catalytic" evidence="11">
    <location>
        <begin position="1096"/>
        <end position="1374"/>
    </location>
</feature>
<dbReference type="SMART" id="SM00145">
    <property type="entry name" value="PI3Ka"/>
    <property type="match status" value="1"/>
</dbReference>
<evidence type="ECO:0000256" key="8">
    <source>
        <dbReference type="PROSITE-ProRule" id="PRU00880"/>
    </source>
</evidence>
<dbReference type="InterPro" id="IPR001683">
    <property type="entry name" value="PX_dom"/>
</dbReference>
<feature type="domain" description="C2 PI3K-type" evidence="14">
    <location>
        <begin position="655"/>
        <end position="824"/>
    </location>
</feature>
<dbReference type="InterPro" id="IPR000341">
    <property type="entry name" value="PI3K_Ras-bd_dom"/>
</dbReference>
<dbReference type="SUPFAM" id="SSF48371">
    <property type="entry name" value="ARM repeat"/>
    <property type="match status" value="1"/>
</dbReference>
<dbReference type="GO" id="GO:0005886">
    <property type="term" value="C:plasma membrane"/>
    <property type="evidence" value="ECO:0007669"/>
    <property type="project" value="TreeGrafter"/>
</dbReference>
<dbReference type="InterPro" id="IPR002420">
    <property type="entry name" value="PI3K-type_C2_dom"/>
</dbReference>
<dbReference type="GO" id="GO:0016477">
    <property type="term" value="P:cell migration"/>
    <property type="evidence" value="ECO:0007669"/>
    <property type="project" value="TreeGrafter"/>
</dbReference>
<dbReference type="InterPro" id="IPR018936">
    <property type="entry name" value="PI3/4_kinase_CS"/>
</dbReference>
<dbReference type="Gene3D" id="1.25.40.70">
    <property type="entry name" value="Phosphatidylinositol 3-kinase, accessory domain (PIK)"/>
    <property type="match status" value="1"/>
</dbReference>
<evidence type="ECO:0000259" key="13">
    <source>
        <dbReference type="PROSITE" id="PS51546"/>
    </source>
</evidence>
<dbReference type="GO" id="GO:0043491">
    <property type="term" value="P:phosphatidylinositol 3-kinase/protein kinase B signal transduction"/>
    <property type="evidence" value="ECO:0007669"/>
    <property type="project" value="TreeGrafter"/>
</dbReference>
<reference evidence="15" key="1">
    <citation type="submission" date="2023-07" db="EMBL/GenBank/DDBJ databases">
        <title>Chromosome-level genome assembly of Artemia franciscana.</title>
        <authorList>
            <person name="Jo E."/>
        </authorList>
    </citation>
    <scope>NUCLEOTIDE SEQUENCE</scope>
    <source>
        <tissue evidence="15">Whole body</tissue>
    </source>
</reference>
<dbReference type="InterPro" id="IPR001263">
    <property type="entry name" value="PI3K_accessory_dom"/>
</dbReference>
<protein>
    <recommendedName>
        <fullName evidence="17">Phosphatidylinositol-4-phosphate 3-kinase</fullName>
    </recommendedName>
</protein>
<evidence type="ECO:0008006" key="17">
    <source>
        <dbReference type="Google" id="ProtNLM"/>
    </source>
</evidence>
<comment type="caution">
    <text evidence="15">The sequence shown here is derived from an EMBL/GenBank/DDBJ whole genome shotgun (WGS) entry which is preliminary data.</text>
</comment>
<dbReference type="EMBL" id="JAVRJZ010000007">
    <property type="protein sequence ID" value="KAK2720719.1"/>
    <property type="molecule type" value="Genomic_DNA"/>
</dbReference>
<dbReference type="PANTHER" id="PTHR10048">
    <property type="entry name" value="PHOSPHATIDYLINOSITOL KINASE"/>
    <property type="match status" value="1"/>
</dbReference>
<comment type="catalytic activity">
    <reaction evidence="6">
        <text>a 1,2-diacyl-sn-glycero-3-phospho-(1D-myo-inositol) + ATP = a 1,2-diacyl-sn-glycero-3-phospho-(1D-myo-inositol-3-phosphate) + ADP + H(+)</text>
        <dbReference type="Rhea" id="RHEA:12709"/>
        <dbReference type="ChEBI" id="CHEBI:15378"/>
        <dbReference type="ChEBI" id="CHEBI:30616"/>
        <dbReference type="ChEBI" id="CHEBI:57880"/>
        <dbReference type="ChEBI" id="CHEBI:58088"/>
        <dbReference type="ChEBI" id="CHEBI:456216"/>
        <dbReference type="EC" id="2.7.1.137"/>
    </reaction>
    <physiologicalReaction direction="left-to-right" evidence="6">
        <dbReference type="Rhea" id="RHEA:12710"/>
    </physiologicalReaction>
</comment>
<evidence type="ECO:0000256" key="4">
    <source>
        <dbReference type="ARBA" id="ARBA00022840"/>
    </source>
</evidence>
<dbReference type="FunFam" id="3.30.1010.10:FF:000001">
    <property type="entry name" value="Phosphatidylinositol 4-phosphate 3-kinase C2 domain-containing subunit beta"/>
    <property type="match status" value="1"/>
</dbReference>
<dbReference type="InterPro" id="IPR036940">
    <property type="entry name" value="PI3/4_kinase_cat_sf"/>
</dbReference>
<dbReference type="SUPFAM" id="SSF54236">
    <property type="entry name" value="Ubiquitin-like"/>
    <property type="match status" value="1"/>
</dbReference>
<dbReference type="Pfam" id="PF00454">
    <property type="entry name" value="PI3_PI4_kinase"/>
    <property type="match status" value="1"/>
</dbReference>
<dbReference type="InterPro" id="IPR035892">
    <property type="entry name" value="C2_domain_sf"/>
</dbReference>
<dbReference type="SUPFAM" id="SSF49562">
    <property type="entry name" value="C2 domain (Calcium/lipid-binding domain, CaLB)"/>
    <property type="match status" value="2"/>
</dbReference>
<evidence type="ECO:0000313" key="15">
    <source>
        <dbReference type="EMBL" id="KAK2720719.1"/>
    </source>
</evidence>
<gene>
    <name evidence="15" type="ORF">QYM36_004567</name>
</gene>
<dbReference type="CDD" id="cd04012">
    <property type="entry name" value="C2A_PI3K_class_II"/>
    <property type="match status" value="1"/>
</dbReference>
<evidence type="ECO:0000256" key="2">
    <source>
        <dbReference type="ARBA" id="ARBA00022741"/>
    </source>
</evidence>
<dbReference type="GO" id="GO:0016303">
    <property type="term" value="F:1-phosphatidylinositol-3-kinase activity"/>
    <property type="evidence" value="ECO:0007669"/>
    <property type="project" value="UniProtKB-EC"/>
</dbReference>
<dbReference type="CDD" id="cd05166">
    <property type="entry name" value="PI3Kc_II"/>
    <property type="match status" value="1"/>
</dbReference>
<dbReference type="SMART" id="SM00144">
    <property type="entry name" value="PI3K_rbd"/>
    <property type="match status" value="1"/>
</dbReference>
<feature type="domain" description="PI3K-RBD" evidence="13">
    <location>
        <begin position="379"/>
        <end position="478"/>
    </location>
</feature>
<dbReference type="Gene3D" id="3.10.20.770">
    <property type="match status" value="1"/>
</dbReference>
<evidence type="ECO:0000256" key="3">
    <source>
        <dbReference type="ARBA" id="ARBA00022777"/>
    </source>
</evidence>
<evidence type="ECO:0000313" key="16">
    <source>
        <dbReference type="Proteomes" id="UP001187531"/>
    </source>
</evidence>
<dbReference type="PROSITE" id="PS50195">
    <property type="entry name" value="PX"/>
    <property type="match status" value="1"/>
</dbReference>
<dbReference type="InterPro" id="IPR016024">
    <property type="entry name" value="ARM-type_fold"/>
</dbReference>
<dbReference type="GO" id="GO:0035091">
    <property type="term" value="F:phosphatidylinositol binding"/>
    <property type="evidence" value="ECO:0007669"/>
    <property type="project" value="InterPro"/>
</dbReference>
<dbReference type="FunFam" id="3.30.1520.10:FF:000006">
    <property type="entry name" value="Phosphatidylinositol 4-phosphate 3-kinase C2 domain-containing subunit alpha"/>
    <property type="match status" value="1"/>
</dbReference>
<proteinExistence type="inferred from homology"/>
<feature type="domain" description="PX" evidence="10">
    <location>
        <begin position="1412"/>
        <end position="1528"/>
    </location>
</feature>
<dbReference type="FunFam" id="1.25.40.70:FF:000014">
    <property type="entry name" value="Phosphatidylinositol-4-phosphate 3-kinase C2 domain-containing subunit beta"/>
    <property type="match status" value="1"/>
</dbReference>
<dbReference type="Pfam" id="PF00787">
    <property type="entry name" value="PX"/>
    <property type="match status" value="1"/>
</dbReference>
<evidence type="ECO:0000259" key="11">
    <source>
        <dbReference type="PROSITE" id="PS50290"/>
    </source>
</evidence>
<name>A0AA88LC53_ARTSF</name>
<dbReference type="Pfam" id="PF00168">
    <property type="entry name" value="C2"/>
    <property type="match status" value="1"/>
</dbReference>
<comment type="similarity">
    <text evidence="8">Belongs to the PI3/PI4-kinase family.</text>
</comment>
<dbReference type="SMART" id="SM00146">
    <property type="entry name" value="PI3Kc"/>
    <property type="match status" value="1"/>
</dbReference>
<comment type="catalytic activity">
    <reaction evidence="7">
        <text>a 1,2-diacyl-sn-glycero-3-phospho-(1D-myo-inositol 4-phosphate) + ATP = a 1,2-diacyl-sn-glycero-3-phospho-(1D-myo-inositol-3,4-bisphosphate) + ADP + H(+)</text>
        <dbReference type="Rhea" id="RHEA:18373"/>
        <dbReference type="ChEBI" id="CHEBI:15378"/>
        <dbReference type="ChEBI" id="CHEBI:30616"/>
        <dbReference type="ChEBI" id="CHEBI:57658"/>
        <dbReference type="ChEBI" id="CHEBI:58178"/>
        <dbReference type="ChEBI" id="CHEBI:456216"/>
        <dbReference type="EC" id="2.7.1.154"/>
    </reaction>
    <physiologicalReaction direction="left-to-right" evidence="7">
        <dbReference type="Rhea" id="RHEA:18374"/>
    </physiologicalReaction>
</comment>
<dbReference type="GO" id="GO:0035005">
    <property type="term" value="F:1-phosphatidylinositol-4-phosphate 3-kinase activity"/>
    <property type="evidence" value="ECO:0007669"/>
    <property type="project" value="UniProtKB-EC"/>
</dbReference>
<dbReference type="InterPro" id="IPR011009">
    <property type="entry name" value="Kinase-like_dom_sf"/>
</dbReference>
<dbReference type="CDD" id="cd08381">
    <property type="entry name" value="C2B_PI3K_class_II"/>
    <property type="match status" value="1"/>
</dbReference>
<accession>A0AA88LC53</accession>
<dbReference type="InterPro" id="IPR042236">
    <property type="entry name" value="PI3K_accessory_sf"/>
</dbReference>
<dbReference type="PROSITE" id="PS51546">
    <property type="entry name" value="PI3K_RBD"/>
    <property type="match status" value="1"/>
</dbReference>
<dbReference type="InterPro" id="IPR029071">
    <property type="entry name" value="Ubiquitin-like_domsf"/>
</dbReference>
<evidence type="ECO:0000256" key="1">
    <source>
        <dbReference type="ARBA" id="ARBA00022679"/>
    </source>
</evidence>
<sequence>MSDEGDYDEQEQQFLRDLELAKSLSLASYAEQTCKNISATQSGRSIALVQPFTEPIKESVQGKCIISPGEEAVELRPRPRPSPCLSTKTSSDPLLPPPLNLRKAWATSDLISLDSPSPSNVGNRISEAFEKFNVRLPIYHQDLQQRTQKESKSIFNERPNVLQLQQSHFTPSIDSLNFKLEQLSFNTSSEAASSSSATINAGNQSIPKKEPCWKSKDLIYFDEPSTSSAVSVKDHVLQIFDPLYENSETVYNSPIDAIPTDDTPYDANDPFDYMYIEKKTSERCSSVYESLTLEKRLSVASATYAQPNKSDTLKRKPEKPNSAIINFKIEPSLPGAENHDLQEFVKSISDLRKSFTADDVFTNPGLVISPTIESSYLHATSVKLIVSIPSRSQPVMFTCSGNSSILHILTYLLCEMVADCPSAIKGMDLSSPTLPTSDYILKIWGISEYLALESCLQDYEYVRHCINMDEDIKLILLHIDDVDRKLARSNDDDKTDHKLRIEDLLSGEGMLNVTYDDVILLTETIEHEAEKLLLTMGDAQMTSFTQSVKAICSVLLGLEVADISNAIKELISTYAAVDKEPASLGPSILSEQGPYSIVQLQGQRSVSENYRMKTAVSTVLNAVESFLISFCRSFDCSFKISLPPCDQEVHSVLEVFDTVLARAVAIHRLDQRWSYDNYVIKVQLFHGTSPVSHPVTSKQAQTEKVFFGRLSFDEWMDLSVSYCTLPRESRLVFVLLGRKILTDEQKEKGKFERDWIEEELGWTSVQCFCSKWELRQGQFLLPVWPIAADRLIGPAPPLGCQPPGDYFPVLELYLPEWNTVFKFPEVVPAKIETRDFGLLDLDSQMELMDTVQSCCFSRLPALRREVLWEKRQYLTQEPRALPKVLSSARCWDHESLTEIYGMVESWRSLSPVDAIQLLLPCFPDVEVRCAAVAWLKGISSDELVDLLPQILQALKFETLETSPLIRFLLERSLMSLRVAHTLFWLLVQELPGDTLYGTEVSFSPLETMSSQWHHFRRYRILLQALLALSGNALRECFIAQQLLVKNLSSTATIVKSTKDSARQNTLLKELEPMHYYLLDRPSSLPLSLGHKVCGLDLNGCSYFTSFTVPLKLAFKTPERGGGGISAIFKLGDDLRQDMITLQMVRLMDKIWLREGLDLKMVVFKCIPTGHKAGMIEVVTEAETLRKIQGEAGGLTGPFKDRCIQQWLMKKNPDTLDYQKALYNFTASCAGYSVATYILGICDRHNDNIMICSSGHLFHIDFGKFLGDAQTFGSFKRDRTPFVLSSDMAYVINGGDKPSPRFQQFIDLCCEAFNAVRKHAQLFLNLFALMASSGIRGVTIEAVNYLNGVLMPDVSDGEASSIFAKMIQDALKSWFTPVNFFIHSLGQLRFSDSGEEGALLSFIPKNYSKNVDGKIKNVGVVNYQKRYEPDKYYVYVVRVERFDECEPTYLFRSYEEFCEFQHKLCLMFPLTKLPSLPRGVHLGRSSVKNVAEKRLNDIDRFLKCLMQLAPEISHSPIVYTFFHPILRDQEETSITAHKLKEPKEELLPSRTLRGDIKLSLQYSRGEFQVMVMHVRDLNGVGSQQETPPSSYVKVYLLPDPQKHTKRKTRVVKRNANPTFMEMIVYRLPLPIVQERILQVSVWNYDRVTENEFLGAVNISLMSVDLSIETAQWFRLTNNYRVSRAAF</sequence>
<dbReference type="GO" id="GO:0005524">
    <property type="term" value="F:ATP binding"/>
    <property type="evidence" value="ECO:0007669"/>
    <property type="project" value="UniProtKB-KW"/>
</dbReference>
<dbReference type="InterPro" id="IPR036871">
    <property type="entry name" value="PX_dom_sf"/>
</dbReference>
<dbReference type="GO" id="GO:0005942">
    <property type="term" value="C:phosphatidylinositol 3-kinase complex"/>
    <property type="evidence" value="ECO:0007669"/>
    <property type="project" value="TreeGrafter"/>
</dbReference>
<dbReference type="InterPro" id="IPR000008">
    <property type="entry name" value="C2_dom"/>
</dbReference>
<dbReference type="Gene3D" id="3.30.1010.10">
    <property type="entry name" value="Phosphatidylinositol 3-kinase Catalytic Subunit, Chain A, domain 4"/>
    <property type="match status" value="1"/>
</dbReference>
<dbReference type="GO" id="GO:0005737">
    <property type="term" value="C:cytoplasm"/>
    <property type="evidence" value="ECO:0007669"/>
    <property type="project" value="TreeGrafter"/>
</dbReference>
<dbReference type="SUPFAM" id="SSF56112">
    <property type="entry name" value="Protein kinase-like (PK-like)"/>
    <property type="match status" value="1"/>
</dbReference>
<dbReference type="GO" id="GO:0048015">
    <property type="term" value="P:phosphatidylinositol-mediated signaling"/>
    <property type="evidence" value="ECO:0007669"/>
    <property type="project" value="TreeGrafter"/>
</dbReference>
<dbReference type="PROSITE" id="PS51545">
    <property type="entry name" value="PIK_HELICAL"/>
    <property type="match status" value="1"/>
</dbReference>
<evidence type="ECO:0000256" key="6">
    <source>
        <dbReference type="ARBA" id="ARBA00023985"/>
    </source>
</evidence>
<evidence type="ECO:0000256" key="7">
    <source>
        <dbReference type="ARBA" id="ARBA00029297"/>
    </source>
</evidence>